<reference evidence="2" key="1">
    <citation type="submission" date="2020-06" db="EMBL/GenBank/DDBJ databases">
        <authorList>
            <consortium name="Plant Systems Biology data submission"/>
        </authorList>
    </citation>
    <scope>NUCLEOTIDE SEQUENCE</scope>
    <source>
        <strain evidence="2">D6</strain>
    </source>
</reference>
<evidence type="ECO:0000256" key="1">
    <source>
        <dbReference type="SAM" id="MobiDB-lite"/>
    </source>
</evidence>
<evidence type="ECO:0000313" key="2">
    <source>
        <dbReference type="EMBL" id="CAB9501615.1"/>
    </source>
</evidence>
<proteinExistence type="predicted"/>
<name>A0A9N8DGV1_9STRA</name>
<sequence>MHIFCNLKEGIHSSSNNIHQQYWKTKVSHRDQDNNNKTPLDAFLETVKQPQNPSTLKSNNNFTCQLRKYPPTRYYNTTRTDNPPSFLKDSDYIFGKWPHMLLLPTTTQPSIKICIDQTEWWPKPKQKQHSDGTNPSILSIHRLWNDAPLVAATILYHYPETSYVVAVVNKVFLQCVYDKIPTSWKADYNNKRSLILLLDERMTTIAQATLRVLVDDRDWGRKGFRIHKLNNRKQQDPTREEIITILDDPRLFVYQGHVYISFISHDWAWEDQYISPIHFDFFLGSTFYFGTTIRASEIVTLGKGRNQALLYDSPDVSYTSTPEQQPQQQQQAKKPHLFTVSWVDPVTVIPVGDVHLPKQKRRRRLLELNNKKKKRKDPQAHGTNGLMVRLPTTTQNQNEPPQYLGVAHFHRPRSTEPSIFAWFGHHYTHFFYTIQRRKPSNNNNGTAEFQLTALSAEFVLPSVDSHGRAPQDVGWDPNAHIVQFISGMELLHRRSSMEEPEQEQLIMAYGINDCESAITTIPLQQVKDMLVPVVEVGKEIQDFLKPLE</sequence>
<dbReference type="AlphaFoldDB" id="A0A9N8DGV1"/>
<comment type="caution">
    <text evidence="2">The sequence shown here is derived from an EMBL/GenBank/DDBJ whole genome shotgun (WGS) entry which is preliminary data.</text>
</comment>
<dbReference type="Proteomes" id="UP001153069">
    <property type="component" value="Unassembled WGS sequence"/>
</dbReference>
<feature type="region of interest" description="Disordered" evidence="1">
    <location>
        <begin position="365"/>
        <end position="386"/>
    </location>
</feature>
<gene>
    <name evidence="2" type="ORF">SEMRO_113_G056090.1</name>
</gene>
<dbReference type="EMBL" id="CAICTM010000112">
    <property type="protein sequence ID" value="CAB9501615.1"/>
    <property type="molecule type" value="Genomic_DNA"/>
</dbReference>
<dbReference type="OrthoDB" id="423854at2759"/>
<keyword evidence="3" id="KW-1185">Reference proteome</keyword>
<accession>A0A9N8DGV1</accession>
<evidence type="ECO:0000313" key="3">
    <source>
        <dbReference type="Proteomes" id="UP001153069"/>
    </source>
</evidence>
<organism evidence="2 3">
    <name type="scientific">Seminavis robusta</name>
    <dbReference type="NCBI Taxonomy" id="568900"/>
    <lineage>
        <taxon>Eukaryota</taxon>
        <taxon>Sar</taxon>
        <taxon>Stramenopiles</taxon>
        <taxon>Ochrophyta</taxon>
        <taxon>Bacillariophyta</taxon>
        <taxon>Bacillariophyceae</taxon>
        <taxon>Bacillariophycidae</taxon>
        <taxon>Naviculales</taxon>
        <taxon>Naviculaceae</taxon>
        <taxon>Seminavis</taxon>
    </lineage>
</organism>
<protein>
    <submittedName>
        <fullName evidence="2">Uncharacterized protein</fullName>
    </submittedName>
</protein>